<dbReference type="PROSITE" id="PS50801">
    <property type="entry name" value="STAS"/>
    <property type="match status" value="1"/>
</dbReference>
<dbReference type="SUPFAM" id="SSF52091">
    <property type="entry name" value="SpoIIaa-like"/>
    <property type="match status" value="1"/>
</dbReference>
<dbReference type="Pfam" id="PF01740">
    <property type="entry name" value="STAS"/>
    <property type="match status" value="1"/>
</dbReference>
<dbReference type="EMBL" id="JAFIDN010000001">
    <property type="protein sequence ID" value="MBP3191057.1"/>
    <property type="molecule type" value="Genomic_DNA"/>
</dbReference>
<evidence type="ECO:0000313" key="5">
    <source>
        <dbReference type="Proteomes" id="UP000673975"/>
    </source>
</evidence>
<gene>
    <name evidence="4" type="ORF">NATSA_00125</name>
</gene>
<dbReference type="CDD" id="cd07043">
    <property type="entry name" value="STAS_anti-anti-sigma_factors"/>
    <property type="match status" value="1"/>
</dbReference>
<sequence>MKFEIQTEDNYSIMTLKSERLDSKVAPELKSQFIVLANTSDSGHLILDLSAISFADSSGLGALLLAQRLYRDLDRNLVLCNVPERIKSLLSISQLDNAFTIAADTDEGITLASEMEE</sequence>
<evidence type="ECO:0000256" key="1">
    <source>
        <dbReference type="ARBA" id="ARBA00009013"/>
    </source>
</evidence>
<dbReference type="GO" id="GO:0043856">
    <property type="term" value="F:anti-sigma factor antagonist activity"/>
    <property type="evidence" value="ECO:0007669"/>
    <property type="project" value="InterPro"/>
</dbReference>
<keyword evidence="5" id="KW-1185">Reference proteome</keyword>
<dbReference type="Gene3D" id="3.30.750.24">
    <property type="entry name" value="STAS domain"/>
    <property type="match status" value="1"/>
</dbReference>
<dbReference type="PANTHER" id="PTHR33495">
    <property type="entry name" value="ANTI-SIGMA FACTOR ANTAGONIST TM_1081-RELATED-RELATED"/>
    <property type="match status" value="1"/>
</dbReference>
<evidence type="ECO:0000259" key="3">
    <source>
        <dbReference type="PROSITE" id="PS50801"/>
    </source>
</evidence>
<comment type="similarity">
    <text evidence="1 2">Belongs to the anti-sigma-factor antagonist family.</text>
</comment>
<evidence type="ECO:0000256" key="2">
    <source>
        <dbReference type="RuleBase" id="RU003749"/>
    </source>
</evidence>
<proteinExistence type="inferred from homology"/>
<dbReference type="RefSeq" id="WP_210509296.1">
    <property type="nucleotide sequence ID" value="NZ_JAFIDN010000001.1"/>
</dbReference>
<dbReference type="InterPro" id="IPR002645">
    <property type="entry name" value="STAS_dom"/>
</dbReference>
<dbReference type="AlphaFoldDB" id="A0A8J7UU29"/>
<name>A0A8J7UU29_9BACT</name>
<dbReference type="Proteomes" id="UP000673975">
    <property type="component" value="Unassembled WGS sequence"/>
</dbReference>
<dbReference type="NCBIfam" id="TIGR00377">
    <property type="entry name" value="ant_ant_sig"/>
    <property type="match status" value="1"/>
</dbReference>
<organism evidence="4 5">
    <name type="scientific">Natronogracilivirga saccharolytica</name>
    <dbReference type="NCBI Taxonomy" id="2812953"/>
    <lineage>
        <taxon>Bacteria</taxon>
        <taxon>Pseudomonadati</taxon>
        <taxon>Balneolota</taxon>
        <taxon>Balneolia</taxon>
        <taxon>Balneolales</taxon>
        <taxon>Cyclonatronaceae</taxon>
        <taxon>Natronogracilivirga</taxon>
    </lineage>
</organism>
<feature type="domain" description="STAS" evidence="3">
    <location>
        <begin position="21"/>
        <end position="112"/>
    </location>
</feature>
<dbReference type="InterPro" id="IPR036513">
    <property type="entry name" value="STAS_dom_sf"/>
</dbReference>
<protein>
    <recommendedName>
        <fullName evidence="2">Anti-sigma factor antagonist</fullName>
    </recommendedName>
</protein>
<comment type="caution">
    <text evidence="4">The sequence shown here is derived from an EMBL/GenBank/DDBJ whole genome shotgun (WGS) entry which is preliminary data.</text>
</comment>
<reference evidence="4" key="1">
    <citation type="submission" date="2021-02" db="EMBL/GenBank/DDBJ databases">
        <title>Natronogracilivirga saccharolytica gen. nov. sp. nov. a new anaerobic, haloalkiliphilic carbohydrate-fermenting bacterium from soda lake and proposing of Cyclonatronumiaceae fam. nov. in the phylum Balneolaeota.</title>
        <authorList>
            <person name="Zhilina T.N."/>
            <person name="Sorokin D.Y."/>
            <person name="Zavarzina D.G."/>
            <person name="Toshchakov S.V."/>
            <person name="Kublanov I.V."/>
        </authorList>
    </citation>
    <scope>NUCLEOTIDE SEQUENCE</scope>
    <source>
        <strain evidence="4">Z-1702</strain>
    </source>
</reference>
<dbReference type="InterPro" id="IPR003658">
    <property type="entry name" value="Anti-sigma_ant"/>
</dbReference>
<evidence type="ECO:0000313" key="4">
    <source>
        <dbReference type="EMBL" id="MBP3191057.1"/>
    </source>
</evidence>
<accession>A0A8J7UU29</accession>